<dbReference type="RefSeq" id="WP_310023603.1">
    <property type="nucleotide sequence ID" value="NZ_JAVDVI010000001.1"/>
</dbReference>
<dbReference type="Gene3D" id="3.30.565.10">
    <property type="entry name" value="Histidine kinase-like ATPase, C-terminal domain"/>
    <property type="match status" value="1"/>
</dbReference>
<comment type="caution">
    <text evidence="13">The sequence shown here is derived from an EMBL/GenBank/DDBJ whole genome shotgun (WGS) entry which is preliminary data.</text>
</comment>
<evidence type="ECO:0000256" key="4">
    <source>
        <dbReference type="ARBA" id="ARBA00022475"/>
    </source>
</evidence>
<feature type="transmembrane region" description="Helical" evidence="11">
    <location>
        <begin position="9"/>
        <end position="27"/>
    </location>
</feature>
<dbReference type="PROSITE" id="PS50109">
    <property type="entry name" value="HIS_KIN"/>
    <property type="match status" value="1"/>
</dbReference>
<dbReference type="CDD" id="cd00082">
    <property type="entry name" value="HisKA"/>
    <property type="match status" value="1"/>
</dbReference>
<gene>
    <name evidence="13" type="ORF">J2X31_000141</name>
</gene>
<evidence type="ECO:0000259" key="12">
    <source>
        <dbReference type="PROSITE" id="PS50109"/>
    </source>
</evidence>
<evidence type="ECO:0000256" key="9">
    <source>
        <dbReference type="ARBA" id="ARBA00022989"/>
    </source>
</evidence>
<keyword evidence="10 11" id="KW-0472">Membrane</keyword>
<keyword evidence="4" id="KW-1003">Cell membrane</keyword>
<dbReference type="SUPFAM" id="SSF47384">
    <property type="entry name" value="Homodimeric domain of signal transducing histidine kinase"/>
    <property type="match status" value="1"/>
</dbReference>
<evidence type="ECO:0000313" key="14">
    <source>
        <dbReference type="Proteomes" id="UP001255185"/>
    </source>
</evidence>
<keyword evidence="9 11" id="KW-1133">Transmembrane helix</keyword>
<evidence type="ECO:0000256" key="1">
    <source>
        <dbReference type="ARBA" id="ARBA00000085"/>
    </source>
</evidence>
<dbReference type="Pfam" id="PF00512">
    <property type="entry name" value="HisKA"/>
    <property type="match status" value="1"/>
</dbReference>
<evidence type="ECO:0000256" key="7">
    <source>
        <dbReference type="ARBA" id="ARBA00022692"/>
    </source>
</evidence>
<dbReference type="SMART" id="SM00387">
    <property type="entry name" value="HATPase_c"/>
    <property type="match status" value="1"/>
</dbReference>
<evidence type="ECO:0000256" key="3">
    <source>
        <dbReference type="ARBA" id="ARBA00012438"/>
    </source>
</evidence>
<keyword evidence="7 11" id="KW-0812">Transmembrane</keyword>
<keyword evidence="6 13" id="KW-0808">Transferase</keyword>
<organism evidence="13 14">
    <name type="scientific">Flavobacterium arsenatis</name>
    <dbReference type="NCBI Taxonomy" id="1484332"/>
    <lineage>
        <taxon>Bacteria</taxon>
        <taxon>Pseudomonadati</taxon>
        <taxon>Bacteroidota</taxon>
        <taxon>Flavobacteriia</taxon>
        <taxon>Flavobacteriales</taxon>
        <taxon>Flavobacteriaceae</taxon>
        <taxon>Flavobacterium</taxon>
    </lineage>
</organism>
<dbReference type="SUPFAM" id="SSF55874">
    <property type="entry name" value="ATPase domain of HSP90 chaperone/DNA topoisomerase II/histidine kinase"/>
    <property type="match status" value="1"/>
</dbReference>
<feature type="transmembrane region" description="Helical" evidence="11">
    <location>
        <begin position="165"/>
        <end position="188"/>
    </location>
</feature>
<keyword evidence="5" id="KW-0597">Phosphoprotein</keyword>
<dbReference type="InterPro" id="IPR003594">
    <property type="entry name" value="HATPase_dom"/>
</dbReference>
<dbReference type="Gene3D" id="1.10.287.130">
    <property type="match status" value="1"/>
</dbReference>
<reference evidence="13 14" key="1">
    <citation type="submission" date="2023-07" db="EMBL/GenBank/DDBJ databases">
        <title>Sorghum-associated microbial communities from plants grown in Nebraska, USA.</title>
        <authorList>
            <person name="Schachtman D."/>
        </authorList>
    </citation>
    <scope>NUCLEOTIDE SEQUENCE [LARGE SCALE GENOMIC DNA]</scope>
    <source>
        <strain evidence="13 14">3773</strain>
    </source>
</reference>
<evidence type="ECO:0000313" key="13">
    <source>
        <dbReference type="EMBL" id="MDR6966148.1"/>
    </source>
</evidence>
<evidence type="ECO:0000256" key="11">
    <source>
        <dbReference type="SAM" id="Phobius"/>
    </source>
</evidence>
<dbReference type="InterPro" id="IPR004358">
    <property type="entry name" value="Sig_transdc_His_kin-like_C"/>
</dbReference>
<dbReference type="EMBL" id="JAVDVI010000001">
    <property type="protein sequence ID" value="MDR6966148.1"/>
    <property type="molecule type" value="Genomic_DNA"/>
</dbReference>
<dbReference type="CDD" id="cd00075">
    <property type="entry name" value="HATPase"/>
    <property type="match status" value="1"/>
</dbReference>
<comment type="catalytic activity">
    <reaction evidence="1">
        <text>ATP + protein L-histidine = ADP + protein N-phospho-L-histidine.</text>
        <dbReference type="EC" id="2.7.13.3"/>
    </reaction>
</comment>
<dbReference type="SMART" id="SM00388">
    <property type="entry name" value="HisKA"/>
    <property type="match status" value="1"/>
</dbReference>
<dbReference type="Pfam" id="PF02518">
    <property type="entry name" value="HATPase_c"/>
    <property type="match status" value="1"/>
</dbReference>
<evidence type="ECO:0000256" key="2">
    <source>
        <dbReference type="ARBA" id="ARBA00004651"/>
    </source>
</evidence>
<dbReference type="InterPro" id="IPR036890">
    <property type="entry name" value="HATPase_C_sf"/>
</dbReference>
<comment type="subcellular location">
    <subcellularLocation>
        <location evidence="2">Cell membrane</location>
        <topology evidence="2">Multi-pass membrane protein</topology>
    </subcellularLocation>
</comment>
<dbReference type="InterPro" id="IPR036097">
    <property type="entry name" value="HisK_dim/P_sf"/>
</dbReference>
<dbReference type="InterPro" id="IPR003661">
    <property type="entry name" value="HisK_dim/P_dom"/>
</dbReference>
<dbReference type="InterPro" id="IPR005467">
    <property type="entry name" value="His_kinase_dom"/>
</dbReference>
<dbReference type="PRINTS" id="PR00344">
    <property type="entry name" value="BCTRLSENSOR"/>
</dbReference>
<dbReference type="PANTHER" id="PTHR45453:SF2">
    <property type="entry name" value="HISTIDINE KINASE"/>
    <property type="match status" value="1"/>
</dbReference>
<dbReference type="PANTHER" id="PTHR45453">
    <property type="entry name" value="PHOSPHATE REGULON SENSOR PROTEIN PHOR"/>
    <property type="match status" value="1"/>
</dbReference>
<name>A0ABU1TJJ1_9FLAO</name>
<evidence type="ECO:0000256" key="6">
    <source>
        <dbReference type="ARBA" id="ARBA00022679"/>
    </source>
</evidence>
<accession>A0ABU1TJJ1</accession>
<protein>
    <recommendedName>
        <fullName evidence="3">histidine kinase</fullName>
        <ecNumber evidence="3">2.7.13.3</ecNumber>
    </recommendedName>
</protein>
<proteinExistence type="predicted"/>
<evidence type="ECO:0000256" key="10">
    <source>
        <dbReference type="ARBA" id="ARBA00023136"/>
    </source>
</evidence>
<evidence type="ECO:0000256" key="5">
    <source>
        <dbReference type="ARBA" id="ARBA00022553"/>
    </source>
</evidence>
<keyword evidence="8 13" id="KW-0418">Kinase</keyword>
<keyword evidence="14" id="KW-1185">Reference proteome</keyword>
<dbReference type="EC" id="2.7.13.3" evidence="3"/>
<evidence type="ECO:0000256" key="8">
    <source>
        <dbReference type="ARBA" id="ARBA00022777"/>
    </source>
</evidence>
<dbReference type="Proteomes" id="UP001255185">
    <property type="component" value="Unassembled WGS sequence"/>
</dbReference>
<feature type="domain" description="Histidine kinase" evidence="12">
    <location>
        <begin position="203"/>
        <end position="419"/>
    </location>
</feature>
<dbReference type="GO" id="GO:0004673">
    <property type="term" value="F:protein histidine kinase activity"/>
    <property type="evidence" value="ECO:0007669"/>
    <property type="project" value="UniProtKB-EC"/>
</dbReference>
<dbReference type="InterPro" id="IPR050351">
    <property type="entry name" value="BphY/WalK/GraS-like"/>
</dbReference>
<sequence length="419" mass="48794">MKFNKLNTIILLGLFAIIGILIAQLLWTKKAFTLEEKKFSQTAHIALLEVVKNLYQGTSHELPSKNPIEKISNDYYIVNVENDFEPEILEFYLKSEFEKMGITTDFEYAMYNCQSDEMVYGNFVSLSDKAKAKAKVYFPKHKNLVYYFAVRFPKESSYILSSLQFWFVLSFALIVILVIYVYSIFTILQQKKYSELQRDFINNMTHEFKTPLSSILIASNYLNRQDTIKSDEKLEKYTEIIINQSNKLNHHIEKILNIAKSDNSPLDLDLKELSVVSIIENVVENIRLKYENATVHIHTEKDYGIKADEFHFTNIVYNLIDNSIKYCENKPEIHITISEENRNLKLEFSDNGIGISKKNLSFIFDKFYRIPSKKSNEVNGFGLGLYYVKKICTLHHWKINAKNNLENGITITLLIPLKS</sequence>